<dbReference type="InterPro" id="IPR036188">
    <property type="entry name" value="FAD/NAD-bd_sf"/>
</dbReference>
<evidence type="ECO:0000256" key="2">
    <source>
        <dbReference type="ARBA" id="ARBA00022630"/>
    </source>
</evidence>
<sequence>MSEELPGRTDVLVVGAGPVGLTLATALVRAGVEVVLIDKAPAAATTSRAAVVHARTLEVLRAMDVTDGLVEQGVAVSRYTVREHDRPLLRIDFGSLPTDYPFALTVPQTVTEQVLRDRLRSSGGRVLWACELAHIAQDEDEVVAGTADGRTIRARYAVGADGMHSLVRDRAGIAFTGDTAAESFVLADVHMNWAEAEAGDEQNLFLSAAGTVLVVPLPGGRHRVAAAAEGMPAAPDLGHVQALLRERGPRAHPATVKDVVWSSRFRVHHRLADHYRAGRLLLAGDAAHVHSPAGGQGMNTGIQDAMDLAGRLTAVIRDGADDTVLDGYEAERRPVAEHVISFTRRMTHLATVNSAPLRGLRNTALHALGRFPAARRSIAMSLSELAADPVRPRR</sequence>
<dbReference type="InterPro" id="IPR002938">
    <property type="entry name" value="FAD-bd"/>
</dbReference>
<organism evidence="5 6">
    <name type="scientific">Actinomadura violacea</name>
    <dbReference type="NCBI Taxonomy" id="2819934"/>
    <lineage>
        <taxon>Bacteria</taxon>
        <taxon>Bacillati</taxon>
        <taxon>Actinomycetota</taxon>
        <taxon>Actinomycetes</taxon>
        <taxon>Streptosporangiales</taxon>
        <taxon>Thermomonosporaceae</taxon>
        <taxon>Actinomadura</taxon>
    </lineage>
</organism>
<keyword evidence="6" id="KW-1185">Reference proteome</keyword>
<dbReference type="PANTHER" id="PTHR43004:SF19">
    <property type="entry name" value="BINDING MONOOXYGENASE, PUTATIVE (JCVI)-RELATED"/>
    <property type="match status" value="1"/>
</dbReference>
<dbReference type="PANTHER" id="PTHR43004">
    <property type="entry name" value="TRK SYSTEM POTASSIUM UPTAKE PROTEIN"/>
    <property type="match status" value="1"/>
</dbReference>
<dbReference type="Proteomes" id="UP000680206">
    <property type="component" value="Unassembled WGS sequence"/>
</dbReference>
<proteinExistence type="predicted"/>
<comment type="caution">
    <text evidence="5">The sequence shown here is derived from an EMBL/GenBank/DDBJ whole genome shotgun (WGS) entry which is preliminary data.</text>
</comment>
<dbReference type="Gene3D" id="3.50.50.60">
    <property type="entry name" value="FAD/NAD(P)-binding domain"/>
    <property type="match status" value="1"/>
</dbReference>
<accession>A0ABS3RMU2</accession>
<evidence type="ECO:0000256" key="3">
    <source>
        <dbReference type="ARBA" id="ARBA00022827"/>
    </source>
</evidence>
<dbReference type="EMBL" id="JAGEPF010000006">
    <property type="protein sequence ID" value="MBO2458070.1"/>
    <property type="molecule type" value="Genomic_DNA"/>
</dbReference>
<dbReference type="PRINTS" id="PR00420">
    <property type="entry name" value="RNGMNOXGNASE"/>
</dbReference>
<evidence type="ECO:0000259" key="4">
    <source>
        <dbReference type="Pfam" id="PF01494"/>
    </source>
</evidence>
<name>A0ABS3RMU2_9ACTN</name>
<dbReference type="Gene3D" id="3.30.70.2450">
    <property type="match status" value="1"/>
</dbReference>
<dbReference type="Pfam" id="PF01494">
    <property type="entry name" value="FAD_binding_3"/>
    <property type="match status" value="1"/>
</dbReference>
<comment type="cofactor">
    <cofactor evidence="1">
        <name>FAD</name>
        <dbReference type="ChEBI" id="CHEBI:57692"/>
    </cofactor>
</comment>
<evidence type="ECO:0000313" key="5">
    <source>
        <dbReference type="EMBL" id="MBO2458070.1"/>
    </source>
</evidence>
<dbReference type="RefSeq" id="WP_208239724.1">
    <property type="nucleotide sequence ID" value="NZ_JAGEPF010000006.1"/>
</dbReference>
<dbReference type="SUPFAM" id="SSF51905">
    <property type="entry name" value="FAD/NAD(P)-binding domain"/>
    <property type="match status" value="1"/>
</dbReference>
<keyword evidence="2" id="KW-0285">Flavoprotein</keyword>
<evidence type="ECO:0000256" key="1">
    <source>
        <dbReference type="ARBA" id="ARBA00001974"/>
    </source>
</evidence>
<gene>
    <name evidence="5" type="ORF">J4709_10845</name>
</gene>
<evidence type="ECO:0000313" key="6">
    <source>
        <dbReference type="Proteomes" id="UP000680206"/>
    </source>
</evidence>
<keyword evidence="3" id="KW-0274">FAD</keyword>
<reference evidence="5 6" key="1">
    <citation type="submission" date="2021-03" db="EMBL/GenBank/DDBJ databases">
        <title>Actinomadura violae sp. nov., isolated from lichen in Thailand.</title>
        <authorList>
            <person name="Kanchanasin P."/>
            <person name="Saeng-In P."/>
            <person name="Phongsopitanun W."/>
            <person name="Yuki M."/>
            <person name="Kudo T."/>
            <person name="Ohkuma M."/>
            <person name="Tanasupawat S."/>
        </authorList>
    </citation>
    <scope>NUCLEOTIDE SEQUENCE [LARGE SCALE GENOMIC DNA]</scope>
    <source>
        <strain evidence="5 6">LCR2-06</strain>
    </source>
</reference>
<feature type="domain" description="FAD-binding" evidence="4">
    <location>
        <begin position="8"/>
        <end position="342"/>
    </location>
</feature>
<dbReference type="InterPro" id="IPR050641">
    <property type="entry name" value="RIFMO-like"/>
</dbReference>
<protein>
    <submittedName>
        <fullName evidence="5">FAD-dependent oxidoreductase</fullName>
    </submittedName>
</protein>